<proteinExistence type="inferred from homology"/>
<gene>
    <name evidence="11" type="ORF">QR680_012814</name>
</gene>
<evidence type="ECO:0000256" key="4">
    <source>
        <dbReference type="ARBA" id="ARBA00022741"/>
    </source>
</evidence>
<keyword evidence="3" id="KW-0808">Transferase</keyword>
<evidence type="ECO:0000256" key="7">
    <source>
        <dbReference type="ARBA" id="ARBA00023242"/>
    </source>
</evidence>
<keyword evidence="6 9" id="KW-0067">ATP-binding</keyword>
<dbReference type="InterPro" id="IPR000608">
    <property type="entry name" value="UBC"/>
</dbReference>
<dbReference type="GO" id="GO:0005524">
    <property type="term" value="F:ATP binding"/>
    <property type="evidence" value="ECO:0007669"/>
    <property type="project" value="UniProtKB-UniRule"/>
</dbReference>
<dbReference type="GO" id="GO:0032446">
    <property type="term" value="P:protein modification by small protein conjugation"/>
    <property type="evidence" value="ECO:0007669"/>
    <property type="project" value="UniProtKB-ARBA"/>
</dbReference>
<keyword evidence="12" id="KW-1185">Reference proteome</keyword>
<dbReference type="SMART" id="SM00212">
    <property type="entry name" value="UBCc"/>
    <property type="match status" value="1"/>
</dbReference>
<keyword evidence="4 9" id="KW-0547">Nucleotide-binding</keyword>
<organism evidence="11 12">
    <name type="scientific">Steinernema hermaphroditum</name>
    <dbReference type="NCBI Taxonomy" id="289476"/>
    <lineage>
        <taxon>Eukaryota</taxon>
        <taxon>Metazoa</taxon>
        <taxon>Ecdysozoa</taxon>
        <taxon>Nematoda</taxon>
        <taxon>Chromadorea</taxon>
        <taxon>Rhabditida</taxon>
        <taxon>Tylenchina</taxon>
        <taxon>Panagrolaimomorpha</taxon>
        <taxon>Strongyloidoidea</taxon>
        <taxon>Steinernematidae</taxon>
        <taxon>Steinernema</taxon>
    </lineage>
</organism>
<protein>
    <recommendedName>
        <fullName evidence="10">UBC core domain-containing protein</fullName>
    </recommendedName>
</protein>
<keyword evidence="5 9" id="KW-0833">Ubl conjugation pathway</keyword>
<evidence type="ECO:0000256" key="3">
    <source>
        <dbReference type="ARBA" id="ARBA00022679"/>
    </source>
</evidence>
<dbReference type="PROSITE" id="PS00183">
    <property type="entry name" value="UBC_1"/>
    <property type="match status" value="1"/>
</dbReference>
<comment type="caution">
    <text evidence="11">The sequence shown here is derived from an EMBL/GenBank/DDBJ whole genome shotgun (WGS) entry which is preliminary data.</text>
</comment>
<dbReference type="SUPFAM" id="SSF54495">
    <property type="entry name" value="UBC-like"/>
    <property type="match status" value="1"/>
</dbReference>
<dbReference type="FunFam" id="3.10.110.10:FF:000013">
    <property type="entry name" value="SUMO-conjugating enzyme UBC9"/>
    <property type="match status" value="1"/>
</dbReference>
<dbReference type="InterPro" id="IPR023313">
    <property type="entry name" value="UBQ-conjugating_AS"/>
</dbReference>
<dbReference type="PANTHER" id="PTHR24067">
    <property type="entry name" value="UBIQUITIN-CONJUGATING ENZYME E2"/>
    <property type="match status" value="1"/>
</dbReference>
<dbReference type="Proteomes" id="UP001175271">
    <property type="component" value="Unassembled WGS sequence"/>
</dbReference>
<evidence type="ECO:0000256" key="9">
    <source>
        <dbReference type="RuleBase" id="RU362109"/>
    </source>
</evidence>
<dbReference type="EMBL" id="JAUCMV010000002">
    <property type="protein sequence ID" value="KAK0417064.1"/>
    <property type="molecule type" value="Genomic_DNA"/>
</dbReference>
<dbReference type="GO" id="GO:0016740">
    <property type="term" value="F:transferase activity"/>
    <property type="evidence" value="ECO:0007669"/>
    <property type="project" value="UniProtKB-KW"/>
</dbReference>
<evidence type="ECO:0000256" key="8">
    <source>
        <dbReference type="PROSITE-ProRule" id="PRU10133"/>
    </source>
</evidence>
<comment type="similarity">
    <text evidence="9">Belongs to the ubiquitin-conjugating enzyme family.</text>
</comment>
<reference evidence="11" key="1">
    <citation type="submission" date="2023-06" db="EMBL/GenBank/DDBJ databases">
        <title>Genomic analysis of the entomopathogenic nematode Steinernema hermaphroditum.</title>
        <authorList>
            <person name="Schwarz E.M."/>
            <person name="Heppert J.K."/>
            <person name="Baniya A."/>
            <person name="Schwartz H.T."/>
            <person name="Tan C.-H."/>
            <person name="Antoshechkin I."/>
            <person name="Sternberg P.W."/>
            <person name="Goodrich-Blair H."/>
            <person name="Dillman A.R."/>
        </authorList>
    </citation>
    <scope>NUCLEOTIDE SEQUENCE</scope>
    <source>
        <strain evidence="11">PS9179</strain>
        <tissue evidence="11">Whole animal</tissue>
    </source>
</reference>
<name>A0AA39M1F0_9BILA</name>
<evidence type="ECO:0000259" key="10">
    <source>
        <dbReference type="PROSITE" id="PS50127"/>
    </source>
</evidence>
<dbReference type="Gene3D" id="3.10.110.10">
    <property type="entry name" value="Ubiquitin Conjugating Enzyme"/>
    <property type="match status" value="1"/>
</dbReference>
<dbReference type="InterPro" id="IPR016135">
    <property type="entry name" value="UBQ-conjugating_enzyme/RWD"/>
</dbReference>
<dbReference type="GO" id="GO:0005634">
    <property type="term" value="C:nucleus"/>
    <property type="evidence" value="ECO:0007669"/>
    <property type="project" value="UniProtKB-SubCell"/>
</dbReference>
<feature type="active site" description="Glycyl thioester intermediate" evidence="8">
    <location>
        <position position="126"/>
    </location>
</feature>
<evidence type="ECO:0000313" key="12">
    <source>
        <dbReference type="Proteomes" id="UP001175271"/>
    </source>
</evidence>
<evidence type="ECO:0000313" key="11">
    <source>
        <dbReference type="EMBL" id="KAK0417064.1"/>
    </source>
</evidence>
<dbReference type="CDD" id="cd23798">
    <property type="entry name" value="UBCc_UBE2I"/>
    <property type="match status" value="1"/>
</dbReference>
<evidence type="ECO:0000256" key="2">
    <source>
        <dbReference type="ARBA" id="ARBA00004718"/>
    </source>
</evidence>
<dbReference type="Pfam" id="PF00179">
    <property type="entry name" value="UQ_con"/>
    <property type="match status" value="1"/>
</dbReference>
<sequence length="200" mass="23007">MSPRHRVIATTEWPPRALVDSALKLLLRYRFAFMSGIAAGRLSEERKAWRKDHPFGFIAKPTKNANGTLDLFNWECAIPGKKGTAWEGGLFKLRMIFKDDFPSTPPKCRFEPPLFHPNVYPSGTVCLSLLDENKDWKPSISIRQLLLGIQDLLNNPNIQDPAQGEAYQIYCQNRAEYDKRVRKQASQFREEVVQAQMIDR</sequence>
<dbReference type="PROSITE" id="PS50127">
    <property type="entry name" value="UBC_2"/>
    <property type="match status" value="1"/>
</dbReference>
<evidence type="ECO:0000256" key="5">
    <source>
        <dbReference type="ARBA" id="ARBA00022786"/>
    </source>
</evidence>
<comment type="pathway">
    <text evidence="2">Protein modification; protein sumoylation.</text>
</comment>
<evidence type="ECO:0000256" key="1">
    <source>
        <dbReference type="ARBA" id="ARBA00004123"/>
    </source>
</evidence>
<evidence type="ECO:0000256" key="6">
    <source>
        <dbReference type="ARBA" id="ARBA00022840"/>
    </source>
</evidence>
<dbReference type="InterPro" id="IPR050113">
    <property type="entry name" value="Ub_conjugating_enzyme"/>
</dbReference>
<dbReference type="AlphaFoldDB" id="A0AA39M1F0"/>
<comment type="subcellular location">
    <subcellularLocation>
        <location evidence="1">Nucleus</location>
    </subcellularLocation>
</comment>
<keyword evidence="7" id="KW-0539">Nucleus</keyword>
<feature type="domain" description="UBC core" evidence="10">
    <location>
        <begin position="37"/>
        <end position="190"/>
    </location>
</feature>
<accession>A0AA39M1F0</accession>